<dbReference type="EMBL" id="MWPQ01000024">
    <property type="protein sequence ID" value="OPH83746.1"/>
    <property type="molecule type" value="Genomic_DNA"/>
</dbReference>
<dbReference type="STRING" id="29421.B2M20_05360"/>
<organism evidence="7 8">
    <name type="scientific">Nitrobacter vulgaris</name>
    <dbReference type="NCBI Taxonomy" id="29421"/>
    <lineage>
        <taxon>Bacteria</taxon>
        <taxon>Pseudomonadati</taxon>
        <taxon>Pseudomonadota</taxon>
        <taxon>Alphaproteobacteria</taxon>
        <taxon>Hyphomicrobiales</taxon>
        <taxon>Nitrobacteraceae</taxon>
        <taxon>Nitrobacter</taxon>
    </lineage>
</organism>
<keyword evidence="5" id="KW-0804">Transcription</keyword>
<dbReference type="InterPro" id="IPR058163">
    <property type="entry name" value="LysR-type_TF_proteobact-type"/>
</dbReference>
<dbReference type="PRINTS" id="PR00039">
    <property type="entry name" value="HTHLYSR"/>
</dbReference>
<reference evidence="7 8" key="1">
    <citation type="submission" date="2017-02" db="EMBL/GenBank/DDBJ databases">
        <title>Genome sequence of the nitrite-oxidizing bacterium Nitrobacter vulgaris strain Ab1.</title>
        <authorList>
            <person name="Mellbye B.L."/>
            <person name="Davis E.W."/>
            <person name="Spieck E."/>
            <person name="Chang J.H."/>
            <person name="Bottomley P.J."/>
            <person name="Sayavedra-Soto L.A."/>
        </authorList>
    </citation>
    <scope>NUCLEOTIDE SEQUENCE [LARGE SCALE GENOMIC DNA]</scope>
    <source>
        <strain evidence="7 8">Ab1</strain>
    </source>
</reference>
<dbReference type="SUPFAM" id="SSF53850">
    <property type="entry name" value="Periplasmic binding protein-like II"/>
    <property type="match status" value="1"/>
</dbReference>
<evidence type="ECO:0000256" key="4">
    <source>
        <dbReference type="ARBA" id="ARBA00023125"/>
    </source>
</evidence>
<name>A0A1V4I0I8_NITVU</name>
<sequence length="311" mass="33651">MARLPDFEALAIFAKVVELRSFAGAAADLGLSKATVSKAVSRLEERLGARLFNRTSRRLALTDAGKNLSERAARLLADGEAAESEALARSTVPRGLVRLAVPMTFGVKVIAPLLPGFLEMYPEVSVDLHFSDAMVDLIGEGFDLGVRIASLPDSSLLARRLCPMPRHTVASPAYLKAHGRPTHPMHLAQHRCFGYAYLSTPGIWRYVNARGEEATVRPSGQLRVNNGEALLPAVIAGLGIADLPEFIVGDAIAAKKVEVLLKDWKQVEGAVHLVMPPGGPRPARVDALIDYLADQLARPKQRKGSTFRRTI</sequence>
<dbReference type="SUPFAM" id="SSF46785">
    <property type="entry name" value="Winged helix' DNA-binding domain"/>
    <property type="match status" value="1"/>
</dbReference>
<keyword evidence="4" id="KW-0238">DNA-binding</keyword>
<evidence type="ECO:0000256" key="5">
    <source>
        <dbReference type="ARBA" id="ARBA00023163"/>
    </source>
</evidence>
<dbReference type="GO" id="GO:0003700">
    <property type="term" value="F:DNA-binding transcription factor activity"/>
    <property type="evidence" value="ECO:0007669"/>
    <property type="project" value="InterPro"/>
</dbReference>
<dbReference type="AlphaFoldDB" id="A0A1V4I0I8"/>
<accession>A0A1V4I0I8</accession>
<dbReference type="InterPro" id="IPR000847">
    <property type="entry name" value="LysR_HTH_N"/>
</dbReference>
<evidence type="ECO:0000256" key="3">
    <source>
        <dbReference type="ARBA" id="ARBA00023015"/>
    </source>
</evidence>
<comment type="similarity">
    <text evidence="2">Belongs to the LysR transcriptional regulatory family.</text>
</comment>
<dbReference type="Pfam" id="PF03466">
    <property type="entry name" value="LysR_substrate"/>
    <property type="match status" value="1"/>
</dbReference>
<evidence type="ECO:0000313" key="7">
    <source>
        <dbReference type="EMBL" id="OPH83746.1"/>
    </source>
</evidence>
<protein>
    <submittedName>
        <fullName evidence="7">LysR family transcriptional regulator</fullName>
    </submittedName>
</protein>
<comment type="caution">
    <text evidence="7">The sequence shown here is derived from an EMBL/GenBank/DDBJ whole genome shotgun (WGS) entry which is preliminary data.</text>
</comment>
<gene>
    <name evidence="7" type="ORF">B2M20_05360</name>
</gene>
<dbReference type="PANTHER" id="PTHR30537:SF5">
    <property type="entry name" value="HTH-TYPE TRANSCRIPTIONAL ACTIVATOR TTDR-RELATED"/>
    <property type="match status" value="1"/>
</dbReference>
<evidence type="ECO:0000313" key="8">
    <source>
        <dbReference type="Proteomes" id="UP000189940"/>
    </source>
</evidence>
<keyword evidence="3" id="KW-0805">Transcription regulation</keyword>
<dbReference type="CDD" id="cd08422">
    <property type="entry name" value="PBP2_CrgA_like"/>
    <property type="match status" value="1"/>
</dbReference>
<dbReference type="Gene3D" id="1.10.10.10">
    <property type="entry name" value="Winged helix-like DNA-binding domain superfamily/Winged helix DNA-binding domain"/>
    <property type="match status" value="1"/>
</dbReference>
<dbReference type="RefSeq" id="WP_079446047.1">
    <property type="nucleotide sequence ID" value="NZ_MWPQ01000024.1"/>
</dbReference>
<comment type="function">
    <text evidence="1">NodD regulates the expression of the nodABCFE genes which encode other nodulation proteins. NodD is also a negative regulator of its own expression. Binds flavonoids as inducers.</text>
</comment>
<evidence type="ECO:0000259" key="6">
    <source>
        <dbReference type="PROSITE" id="PS50931"/>
    </source>
</evidence>
<dbReference type="FunFam" id="1.10.10.10:FF:000001">
    <property type="entry name" value="LysR family transcriptional regulator"/>
    <property type="match status" value="1"/>
</dbReference>
<proteinExistence type="inferred from homology"/>
<dbReference type="OrthoDB" id="9812435at2"/>
<keyword evidence="8" id="KW-1185">Reference proteome</keyword>
<dbReference type="Gene3D" id="3.40.190.290">
    <property type="match status" value="1"/>
</dbReference>
<dbReference type="Proteomes" id="UP000189940">
    <property type="component" value="Unassembled WGS sequence"/>
</dbReference>
<dbReference type="GO" id="GO:0043565">
    <property type="term" value="F:sequence-specific DNA binding"/>
    <property type="evidence" value="ECO:0007669"/>
    <property type="project" value="TreeGrafter"/>
</dbReference>
<dbReference type="InterPro" id="IPR036388">
    <property type="entry name" value="WH-like_DNA-bd_sf"/>
</dbReference>
<dbReference type="Pfam" id="PF00126">
    <property type="entry name" value="HTH_1"/>
    <property type="match status" value="1"/>
</dbReference>
<dbReference type="PROSITE" id="PS50931">
    <property type="entry name" value="HTH_LYSR"/>
    <property type="match status" value="1"/>
</dbReference>
<dbReference type="GO" id="GO:0006351">
    <property type="term" value="P:DNA-templated transcription"/>
    <property type="evidence" value="ECO:0007669"/>
    <property type="project" value="TreeGrafter"/>
</dbReference>
<dbReference type="InterPro" id="IPR036390">
    <property type="entry name" value="WH_DNA-bd_sf"/>
</dbReference>
<dbReference type="InterPro" id="IPR005119">
    <property type="entry name" value="LysR_subst-bd"/>
</dbReference>
<evidence type="ECO:0000256" key="2">
    <source>
        <dbReference type="ARBA" id="ARBA00009437"/>
    </source>
</evidence>
<dbReference type="PANTHER" id="PTHR30537">
    <property type="entry name" value="HTH-TYPE TRANSCRIPTIONAL REGULATOR"/>
    <property type="match status" value="1"/>
</dbReference>
<feature type="domain" description="HTH lysR-type" evidence="6">
    <location>
        <begin position="5"/>
        <end position="62"/>
    </location>
</feature>
<evidence type="ECO:0000256" key="1">
    <source>
        <dbReference type="ARBA" id="ARBA00003502"/>
    </source>
</evidence>